<gene>
    <name evidence="1" type="ORF">ACFOWA_15845</name>
</gene>
<evidence type="ECO:0000313" key="2">
    <source>
        <dbReference type="Proteomes" id="UP001595789"/>
    </source>
</evidence>
<organism evidence="1 2">
    <name type="scientific">Pedobacter lithocola</name>
    <dbReference type="NCBI Taxonomy" id="1908239"/>
    <lineage>
        <taxon>Bacteria</taxon>
        <taxon>Pseudomonadati</taxon>
        <taxon>Bacteroidota</taxon>
        <taxon>Sphingobacteriia</taxon>
        <taxon>Sphingobacteriales</taxon>
        <taxon>Sphingobacteriaceae</taxon>
        <taxon>Pedobacter</taxon>
    </lineage>
</organism>
<evidence type="ECO:0000313" key="1">
    <source>
        <dbReference type="EMBL" id="MFC4212669.1"/>
    </source>
</evidence>
<reference evidence="2" key="1">
    <citation type="journal article" date="2019" name="Int. J. Syst. Evol. Microbiol.">
        <title>The Global Catalogue of Microorganisms (GCM) 10K type strain sequencing project: providing services to taxonomists for standard genome sequencing and annotation.</title>
        <authorList>
            <consortium name="The Broad Institute Genomics Platform"/>
            <consortium name="The Broad Institute Genome Sequencing Center for Infectious Disease"/>
            <person name="Wu L."/>
            <person name="Ma J."/>
        </authorList>
    </citation>
    <scope>NUCLEOTIDE SEQUENCE [LARGE SCALE GENOMIC DNA]</scope>
    <source>
        <strain evidence="2">CCM 8691</strain>
    </source>
</reference>
<name>A0ABV8PEI3_9SPHI</name>
<dbReference type="EMBL" id="JBHSBW010000013">
    <property type="protein sequence ID" value="MFC4212669.1"/>
    <property type="molecule type" value="Genomic_DNA"/>
</dbReference>
<dbReference type="RefSeq" id="WP_378986826.1">
    <property type="nucleotide sequence ID" value="NZ_JBHSBW010000013.1"/>
</dbReference>
<proteinExistence type="predicted"/>
<accession>A0ABV8PEI3</accession>
<dbReference type="Proteomes" id="UP001595789">
    <property type="component" value="Unassembled WGS sequence"/>
</dbReference>
<keyword evidence="2" id="KW-1185">Reference proteome</keyword>
<protein>
    <submittedName>
        <fullName evidence="1">Uncharacterized protein</fullName>
    </submittedName>
</protein>
<comment type="caution">
    <text evidence="1">The sequence shown here is derived from an EMBL/GenBank/DDBJ whole genome shotgun (WGS) entry which is preliminary data.</text>
</comment>
<sequence length="292" mass="32519">MPSPNIKSPGVYINYEPEENRKRNCIDMVGQLPLIVKELNTYLKALQNTVEDFAVIASLVGADGAVKTETQNRIVVQLLTIQNGAEEGGATVLADLLITANFDDQIPAINQIAHVADFFRFSSRQDQFCFLQANTPSFGFKAIDCSAIEYAQIFKALGAVYKPSLWYQISSPINTYNPTTMDLDGNALTEIKELIKANVTLILRNFVFSPNTYSTWLEIKYQIDDYLFGLWEQKIVEPKERRAAYNINVGLGISMTANDILQNTLIISLQVALDEPGVFTELTFQSQLAGQG</sequence>